<evidence type="ECO:0000256" key="2">
    <source>
        <dbReference type="ARBA" id="ARBA00022448"/>
    </source>
</evidence>
<dbReference type="InterPro" id="IPR002155">
    <property type="entry name" value="Thiolase"/>
</dbReference>
<dbReference type="InterPro" id="IPR016039">
    <property type="entry name" value="Thiolase-like"/>
</dbReference>
<evidence type="ECO:0000256" key="5">
    <source>
        <dbReference type="ARBA" id="ARBA00023121"/>
    </source>
</evidence>
<proteinExistence type="predicted"/>
<dbReference type="SUPFAM" id="SSF53901">
    <property type="entry name" value="Thiolase-like"/>
    <property type="match status" value="1"/>
</dbReference>
<dbReference type="AlphaFoldDB" id="A0A222VUU5"/>
<dbReference type="Proteomes" id="UP000199494">
    <property type="component" value="Unassembled WGS sequence"/>
</dbReference>
<feature type="domain" description="Thiolase N-terminal" evidence="7">
    <location>
        <begin position="22"/>
        <end position="211"/>
    </location>
</feature>
<dbReference type="InterPro" id="IPR020616">
    <property type="entry name" value="Thiolase_N"/>
</dbReference>
<gene>
    <name evidence="9" type="ORF">SAMN05421630_107226</name>
</gene>
<evidence type="ECO:0000256" key="4">
    <source>
        <dbReference type="ARBA" id="ARBA00023055"/>
    </source>
</evidence>
<dbReference type="InterPro" id="IPR020613">
    <property type="entry name" value="Thiolase_CS"/>
</dbReference>
<evidence type="ECO:0000256" key="6">
    <source>
        <dbReference type="ARBA" id="ARBA00032316"/>
    </source>
</evidence>
<dbReference type="EMBL" id="FMZE01000007">
    <property type="protein sequence ID" value="SDD30960.1"/>
    <property type="molecule type" value="Genomic_DNA"/>
</dbReference>
<dbReference type="EC" id="2.3.1.176" evidence="1"/>
<dbReference type="CDD" id="cd00829">
    <property type="entry name" value="SCP-x_thiolase"/>
    <property type="match status" value="1"/>
</dbReference>
<dbReference type="PANTHER" id="PTHR42870:SF1">
    <property type="entry name" value="NON-SPECIFIC LIPID-TRANSFER PROTEIN-LIKE 2"/>
    <property type="match status" value="1"/>
</dbReference>
<dbReference type="GO" id="GO:0016747">
    <property type="term" value="F:acyltransferase activity, transferring groups other than amino-acyl groups"/>
    <property type="evidence" value="ECO:0007669"/>
    <property type="project" value="InterPro"/>
</dbReference>
<evidence type="ECO:0000313" key="9">
    <source>
        <dbReference type="EMBL" id="SDD30960.1"/>
    </source>
</evidence>
<keyword evidence="4" id="KW-0445">Lipid transport</keyword>
<evidence type="ECO:0000259" key="8">
    <source>
        <dbReference type="Pfam" id="PF22691"/>
    </source>
</evidence>
<evidence type="ECO:0000256" key="3">
    <source>
        <dbReference type="ARBA" id="ARBA00022679"/>
    </source>
</evidence>
<dbReference type="PROSITE" id="PS00737">
    <property type="entry name" value="THIOLASE_2"/>
    <property type="match status" value="1"/>
</dbReference>
<dbReference type="STRING" id="530584.SAMN05421630_107226"/>
<dbReference type="OrthoDB" id="9785768at2"/>
<dbReference type="Pfam" id="PF22691">
    <property type="entry name" value="Thiolase_C_1"/>
    <property type="match status" value="1"/>
</dbReference>
<organism evidence="9 10">
    <name type="scientific">Prauserella marina</name>
    <dbReference type="NCBI Taxonomy" id="530584"/>
    <lineage>
        <taxon>Bacteria</taxon>
        <taxon>Bacillati</taxon>
        <taxon>Actinomycetota</taxon>
        <taxon>Actinomycetes</taxon>
        <taxon>Pseudonocardiales</taxon>
        <taxon>Pseudonocardiaceae</taxon>
        <taxon>Prauserella</taxon>
    </lineage>
</organism>
<dbReference type="RefSeq" id="WP_091807114.1">
    <property type="nucleotide sequence ID" value="NZ_CP016353.1"/>
</dbReference>
<name>A0A222VUU5_9PSEU</name>
<reference evidence="9 10" key="1">
    <citation type="submission" date="2016-10" db="EMBL/GenBank/DDBJ databases">
        <authorList>
            <person name="de Groot N.N."/>
        </authorList>
    </citation>
    <scope>NUCLEOTIDE SEQUENCE [LARGE SCALE GENOMIC DNA]</scope>
    <source>
        <strain evidence="9 10">CGMCC 4.5506</strain>
    </source>
</reference>
<evidence type="ECO:0000313" key="10">
    <source>
        <dbReference type="Proteomes" id="UP000199494"/>
    </source>
</evidence>
<evidence type="ECO:0000256" key="1">
    <source>
        <dbReference type="ARBA" id="ARBA00012352"/>
    </source>
</evidence>
<protein>
    <recommendedName>
        <fullName evidence="1">propanoyl-CoA C-acyltransferase</fullName>
        <ecNumber evidence="1">2.3.1.176</ecNumber>
    </recommendedName>
    <alternativeName>
        <fullName evidence="6">Propanoyl-CoA C-acyltransferase</fullName>
    </alternativeName>
</protein>
<dbReference type="GO" id="GO:0006869">
    <property type="term" value="P:lipid transport"/>
    <property type="evidence" value="ECO:0007669"/>
    <property type="project" value="UniProtKB-KW"/>
</dbReference>
<feature type="domain" description="Thiolase C-terminal" evidence="8">
    <location>
        <begin position="245"/>
        <end position="361"/>
    </location>
</feature>
<dbReference type="Gene3D" id="3.40.47.10">
    <property type="match status" value="1"/>
</dbReference>
<dbReference type="InterPro" id="IPR055140">
    <property type="entry name" value="Thiolase_C_2"/>
</dbReference>
<keyword evidence="3 9" id="KW-0808">Transferase</keyword>
<keyword evidence="2" id="KW-0813">Transport</keyword>
<keyword evidence="10" id="KW-1185">Reference proteome</keyword>
<dbReference type="PANTHER" id="PTHR42870">
    <property type="entry name" value="ACETYL-COA C-ACETYLTRANSFERASE"/>
    <property type="match status" value="1"/>
</dbReference>
<dbReference type="Pfam" id="PF00108">
    <property type="entry name" value="Thiolase_N"/>
    <property type="match status" value="1"/>
</dbReference>
<sequence>MSAAYVYGVGTSRFGRQPGVGAPWLAQQAIGEALDDAGLDDLGAIDAVFAGTVFGAPGTAQRALQLLGITGVPILTFENACATSTTALHEARHAVLSGRFRRVLCLGVETMTLHFSGPITPEETDAEGRAGLALPGVYAMVASRYEYLYGLEPKALAAVSVKNRRHGALNPRAQHRAEVTAEEVLASRMVADPLTLLQCCDISDAATAAVIGGERGVGRDVRIAGSALRSGELWDHRSTHPWGYELMSTVAGQAWREAGIGPGDVDVFEVHDAFTIGEITATEALGIAEPGGGCDLVLSGHTALGGAQPVNPSGGLLSRGHPLGATGLAQIAETVWQLRGDAGARQVEGARVAAVETMGGGTAGIDGNGCVVVVLGG</sequence>
<keyword evidence="5" id="KW-0446">Lipid-binding</keyword>
<dbReference type="PIRSF" id="PIRSF000429">
    <property type="entry name" value="Ac-CoA_Ac_transf"/>
    <property type="match status" value="1"/>
</dbReference>
<dbReference type="GO" id="GO:0008289">
    <property type="term" value="F:lipid binding"/>
    <property type="evidence" value="ECO:0007669"/>
    <property type="project" value="UniProtKB-KW"/>
</dbReference>
<dbReference type="KEGG" id="pmad:BAY61_24695"/>
<accession>A0A222VUU5</accession>
<evidence type="ECO:0000259" key="7">
    <source>
        <dbReference type="Pfam" id="PF00108"/>
    </source>
</evidence>